<reference evidence="2 3" key="1">
    <citation type="journal article" date="2020" name="Genomics">
        <title>Complete, high-quality genomes from long-read metagenomic sequencing of two wolf lichen thalli reveals enigmatic genome architecture.</title>
        <authorList>
            <person name="McKenzie S.K."/>
            <person name="Walston R.F."/>
            <person name="Allen J.L."/>
        </authorList>
    </citation>
    <scope>NUCLEOTIDE SEQUENCE [LARGE SCALE GENOMIC DNA]</scope>
    <source>
        <strain evidence="2">WasteWater2</strain>
    </source>
</reference>
<proteinExistence type="predicted"/>
<dbReference type="RefSeq" id="XP_037170532.1">
    <property type="nucleotide sequence ID" value="XM_037301953.1"/>
</dbReference>
<gene>
    <name evidence="2" type="ORF">HO173_000002</name>
</gene>
<organism evidence="2 3">
    <name type="scientific">Letharia columbiana</name>
    <dbReference type="NCBI Taxonomy" id="112416"/>
    <lineage>
        <taxon>Eukaryota</taxon>
        <taxon>Fungi</taxon>
        <taxon>Dikarya</taxon>
        <taxon>Ascomycota</taxon>
        <taxon>Pezizomycotina</taxon>
        <taxon>Lecanoromycetes</taxon>
        <taxon>OSLEUM clade</taxon>
        <taxon>Lecanoromycetidae</taxon>
        <taxon>Lecanorales</taxon>
        <taxon>Lecanorineae</taxon>
        <taxon>Parmeliaceae</taxon>
        <taxon>Letharia</taxon>
    </lineage>
</organism>
<name>A0A8H6G653_9LECA</name>
<dbReference type="GeneID" id="59281682"/>
<keyword evidence="3" id="KW-1185">Reference proteome</keyword>
<accession>A0A8H6G653</accession>
<comment type="caution">
    <text evidence="2">The sequence shown here is derived from an EMBL/GenBank/DDBJ whole genome shotgun (WGS) entry which is preliminary data.</text>
</comment>
<feature type="region of interest" description="Disordered" evidence="1">
    <location>
        <begin position="67"/>
        <end position="90"/>
    </location>
</feature>
<dbReference type="AlphaFoldDB" id="A0A8H6G653"/>
<protein>
    <submittedName>
        <fullName evidence="2">Uncharacterized protein</fullName>
    </submittedName>
</protein>
<sequence>MYQRMMDFGSVFAGSLPIDRKFPTLAMTGEGDSKLLVPALLNELLDGGIVKTELVAELSPANFVKDGDSSSVELHPRKNINSKLEEAKEA</sequence>
<dbReference type="EMBL" id="JACCJC010000001">
    <property type="protein sequence ID" value="KAF6241292.1"/>
    <property type="molecule type" value="Genomic_DNA"/>
</dbReference>
<evidence type="ECO:0000313" key="3">
    <source>
        <dbReference type="Proteomes" id="UP000578531"/>
    </source>
</evidence>
<evidence type="ECO:0000256" key="1">
    <source>
        <dbReference type="SAM" id="MobiDB-lite"/>
    </source>
</evidence>
<evidence type="ECO:0000313" key="2">
    <source>
        <dbReference type="EMBL" id="KAF6241292.1"/>
    </source>
</evidence>
<dbReference type="Proteomes" id="UP000578531">
    <property type="component" value="Unassembled WGS sequence"/>
</dbReference>